<dbReference type="GO" id="GO:0009312">
    <property type="term" value="P:oligosaccharide biosynthetic process"/>
    <property type="evidence" value="ECO:0007669"/>
    <property type="project" value="TreeGrafter"/>
</dbReference>
<accession>A0AAD7RHW3</accession>
<evidence type="ECO:0000313" key="10">
    <source>
        <dbReference type="EMBL" id="KAJ8384392.1"/>
    </source>
</evidence>
<dbReference type="Proteomes" id="UP001221898">
    <property type="component" value="Unassembled WGS sequence"/>
</dbReference>
<evidence type="ECO:0000256" key="3">
    <source>
        <dbReference type="ARBA" id="ARBA00022692"/>
    </source>
</evidence>
<keyword evidence="2" id="KW-0813">Transport</keyword>
<keyword evidence="3 8" id="KW-0812">Transmembrane</keyword>
<proteinExistence type="inferred from homology"/>
<evidence type="ECO:0000256" key="9">
    <source>
        <dbReference type="SAM" id="Phobius"/>
    </source>
</evidence>
<evidence type="ECO:0000256" key="7">
    <source>
        <dbReference type="ARBA" id="ARBA00038475"/>
    </source>
</evidence>
<dbReference type="InterPro" id="IPR006603">
    <property type="entry name" value="PQ-loop_rpt"/>
</dbReference>
<dbReference type="PANTHER" id="PTHR12226">
    <property type="entry name" value="MANNOSE-P-DOLICHOL UTILIZATION DEFECT 1 LEC35 -RELATED"/>
    <property type="match status" value="1"/>
</dbReference>
<feature type="transmembrane region" description="Helical" evidence="9">
    <location>
        <begin position="98"/>
        <end position="118"/>
    </location>
</feature>
<dbReference type="AlphaFoldDB" id="A0AAD7RHW3"/>
<feature type="transmembrane region" description="Helical" evidence="9">
    <location>
        <begin position="183"/>
        <end position="201"/>
    </location>
</feature>
<evidence type="ECO:0000256" key="5">
    <source>
        <dbReference type="ARBA" id="ARBA00022989"/>
    </source>
</evidence>
<dbReference type="EMBL" id="JAINUG010000272">
    <property type="protein sequence ID" value="KAJ8384392.1"/>
    <property type="molecule type" value="Genomic_DNA"/>
</dbReference>
<feature type="transmembrane region" description="Helical" evidence="9">
    <location>
        <begin position="38"/>
        <end position="57"/>
    </location>
</feature>
<comment type="subcellular location">
    <subcellularLocation>
        <location evidence="1 8">Membrane</location>
        <topology evidence="1 8">Multi-pass membrane protein</topology>
    </subcellularLocation>
</comment>
<evidence type="ECO:0000256" key="8">
    <source>
        <dbReference type="PIRNR" id="PIRNR023381"/>
    </source>
</evidence>
<evidence type="ECO:0000256" key="1">
    <source>
        <dbReference type="ARBA" id="ARBA00004141"/>
    </source>
</evidence>
<organism evidence="10 11">
    <name type="scientific">Aldrovandia affinis</name>
    <dbReference type="NCBI Taxonomy" id="143900"/>
    <lineage>
        <taxon>Eukaryota</taxon>
        <taxon>Metazoa</taxon>
        <taxon>Chordata</taxon>
        <taxon>Craniata</taxon>
        <taxon>Vertebrata</taxon>
        <taxon>Euteleostomi</taxon>
        <taxon>Actinopterygii</taxon>
        <taxon>Neopterygii</taxon>
        <taxon>Teleostei</taxon>
        <taxon>Notacanthiformes</taxon>
        <taxon>Halosauridae</taxon>
        <taxon>Aldrovandia</taxon>
    </lineage>
</organism>
<reference evidence="10" key="1">
    <citation type="journal article" date="2023" name="Science">
        <title>Genome structures resolve the early diversification of teleost fishes.</title>
        <authorList>
            <person name="Parey E."/>
            <person name="Louis A."/>
            <person name="Montfort J."/>
            <person name="Bouchez O."/>
            <person name="Roques C."/>
            <person name="Iampietro C."/>
            <person name="Lluch J."/>
            <person name="Castinel A."/>
            <person name="Donnadieu C."/>
            <person name="Desvignes T."/>
            <person name="Floi Bucao C."/>
            <person name="Jouanno E."/>
            <person name="Wen M."/>
            <person name="Mejri S."/>
            <person name="Dirks R."/>
            <person name="Jansen H."/>
            <person name="Henkel C."/>
            <person name="Chen W.J."/>
            <person name="Zahm M."/>
            <person name="Cabau C."/>
            <person name="Klopp C."/>
            <person name="Thompson A.W."/>
            <person name="Robinson-Rechavi M."/>
            <person name="Braasch I."/>
            <person name="Lecointre G."/>
            <person name="Bobe J."/>
            <person name="Postlethwait J.H."/>
            <person name="Berthelot C."/>
            <person name="Roest Crollius H."/>
            <person name="Guiguen Y."/>
        </authorList>
    </citation>
    <scope>NUCLEOTIDE SEQUENCE</scope>
    <source>
        <strain evidence="10">NC1722</strain>
    </source>
</reference>
<name>A0AAD7RHW3_9TELE</name>
<feature type="transmembrane region" description="Helical" evidence="9">
    <location>
        <begin position="69"/>
        <end position="92"/>
    </location>
</feature>
<evidence type="ECO:0000256" key="6">
    <source>
        <dbReference type="ARBA" id="ARBA00023136"/>
    </source>
</evidence>
<evidence type="ECO:0000256" key="2">
    <source>
        <dbReference type="ARBA" id="ARBA00022448"/>
    </source>
</evidence>
<dbReference type="Pfam" id="PF04193">
    <property type="entry name" value="PQ-loop"/>
    <property type="match status" value="1"/>
</dbReference>
<dbReference type="FunFam" id="1.20.1280.290:FF:000006">
    <property type="entry name" value="mannose-P-dolichol utilization defect 1 protein"/>
    <property type="match status" value="1"/>
</dbReference>
<gene>
    <name evidence="10" type="ORF">AAFF_G00205250</name>
</gene>
<keyword evidence="11" id="KW-1185">Reference proteome</keyword>
<dbReference type="GO" id="GO:0016020">
    <property type="term" value="C:membrane"/>
    <property type="evidence" value="ECO:0007669"/>
    <property type="project" value="UniProtKB-SubCell"/>
</dbReference>
<dbReference type="InterPro" id="IPR016817">
    <property type="entry name" value="MannP-dilichol_defect-1"/>
</dbReference>
<keyword evidence="6 8" id="KW-0472">Membrane</keyword>
<comment type="similarity">
    <text evidence="7">Belongs to the MPDU1 (TC 2.A.43.3) family.</text>
</comment>
<comment type="caution">
    <text evidence="10">The sequence shown here is derived from an EMBL/GenBank/DDBJ whole genome shotgun (WGS) entry which is preliminary data.</text>
</comment>
<keyword evidence="5 8" id="KW-1133">Transmembrane helix</keyword>
<protein>
    <recommendedName>
        <fullName evidence="8">Solute carrier family 66 member 3</fullName>
    </recommendedName>
</protein>
<sequence>METVDPLKEFLLKYFMPEKCYNEFFHNFNFLYVPCQKIVLSKILGIWIMLGTLIVKLPQILKLLRAKSAQGLSFTSVLLELFAVTGGMVYCIAHNFPVGAWGDTVFIVIQTLAIGFLIQHFGGNTTRGVGFVVVYCGLLSLLVSPLTPMLVATTMQASNVPAVIVGQLIQAETNYHNGHTGQLSAVSVFLLFVGSLARVFTSAQDTGDSLMTLGCMVTSCCNALIAGQVLCYWNRGPAVKEKAE</sequence>
<dbReference type="PANTHER" id="PTHR12226:SF2">
    <property type="entry name" value="MANNOSE-P-DOLICHOL UTILIZATION DEFECT 1 PROTEIN"/>
    <property type="match status" value="1"/>
</dbReference>
<evidence type="ECO:0000256" key="4">
    <source>
        <dbReference type="ARBA" id="ARBA00022737"/>
    </source>
</evidence>
<feature type="transmembrane region" description="Helical" evidence="9">
    <location>
        <begin position="130"/>
        <end position="151"/>
    </location>
</feature>
<dbReference type="SMART" id="SM00679">
    <property type="entry name" value="CTNS"/>
    <property type="match status" value="2"/>
</dbReference>
<evidence type="ECO:0000313" key="11">
    <source>
        <dbReference type="Proteomes" id="UP001221898"/>
    </source>
</evidence>
<dbReference type="PIRSF" id="PIRSF023381">
    <property type="entry name" value="MannP-dilichol_defect-1p"/>
    <property type="match status" value="1"/>
</dbReference>
<dbReference type="Gene3D" id="1.20.1280.290">
    <property type="match status" value="1"/>
</dbReference>
<keyword evidence="4" id="KW-0677">Repeat</keyword>